<dbReference type="Proteomes" id="UP000712281">
    <property type="component" value="Unassembled WGS sequence"/>
</dbReference>
<comment type="caution">
    <text evidence="1">The sequence shown here is derived from an EMBL/GenBank/DDBJ whole genome shotgun (WGS) entry which is preliminary data.</text>
</comment>
<name>A0A3N6RDZ0_BRACR</name>
<evidence type="ECO:0000313" key="1">
    <source>
        <dbReference type="EMBL" id="KAF2599228.1"/>
    </source>
</evidence>
<dbReference type="AlphaFoldDB" id="A0A3N6RDZ0"/>
<accession>A0A3N6RDZ0</accession>
<proteinExistence type="predicted"/>
<dbReference type="EMBL" id="QGKW02000717">
    <property type="protein sequence ID" value="KAF2599228.1"/>
    <property type="molecule type" value="Genomic_DNA"/>
</dbReference>
<gene>
    <name evidence="1" type="ORF">F2Q68_00010818</name>
</gene>
<reference evidence="1" key="1">
    <citation type="submission" date="2019-12" db="EMBL/GenBank/DDBJ databases">
        <title>Genome sequencing and annotation of Brassica cretica.</title>
        <authorList>
            <person name="Studholme D.J."/>
            <person name="Sarris P.F."/>
        </authorList>
    </citation>
    <scope>NUCLEOTIDE SEQUENCE</scope>
    <source>
        <strain evidence="1">PFS-001/15</strain>
        <tissue evidence="1">Leaf</tissue>
    </source>
</reference>
<evidence type="ECO:0000313" key="2">
    <source>
        <dbReference type="Proteomes" id="UP000712281"/>
    </source>
</evidence>
<protein>
    <submittedName>
        <fullName evidence="1">Uncharacterized protein</fullName>
    </submittedName>
</protein>
<organism evidence="1 2">
    <name type="scientific">Brassica cretica</name>
    <name type="common">Mustard</name>
    <dbReference type="NCBI Taxonomy" id="69181"/>
    <lineage>
        <taxon>Eukaryota</taxon>
        <taxon>Viridiplantae</taxon>
        <taxon>Streptophyta</taxon>
        <taxon>Embryophyta</taxon>
        <taxon>Tracheophyta</taxon>
        <taxon>Spermatophyta</taxon>
        <taxon>Magnoliopsida</taxon>
        <taxon>eudicotyledons</taxon>
        <taxon>Gunneridae</taxon>
        <taxon>Pentapetalae</taxon>
        <taxon>rosids</taxon>
        <taxon>malvids</taxon>
        <taxon>Brassicales</taxon>
        <taxon>Brassicaceae</taxon>
        <taxon>Brassiceae</taxon>
        <taxon>Brassica</taxon>
    </lineage>
</organism>
<sequence length="77" mass="8798">MDPGQHKTAVQLAERASWIEHIVQLALSASWTHPVLRKGELDRLTCLHLILVAPSFVIGSNQLLFRLDRSHRWNFTA</sequence>